<dbReference type="InterPro" id="IPR014801">
    <property type="entry name" value="Mediator_Med5_fun"/>
</dbReference>
<evidence type="ECO:0000313" key="11">
    <source>
        <dbReference type="Proteomes" id="UP000250140"/>
    </source>
</evidence>
<proteinExistence type="inferred from homology"/>
<dbReference type="Pfam" id="PF08689">
    <property type="entry name" value="Med5"/>
    <property type="match status" value="1"/>
</dbReference>
<name>A0A8E2JS77_9PEZI</name>
<evidence type="ECO:0000256" key="2">
    <source>
        <dbReference type="ARBA" id="ARBA00008782"/>
    </source>
</evidence>
<keyword evidence="5 9" id="KW-0010">Activator</keyword>
<evidence type="ECO:0000256" key="1">
    <source>
        <dbReference type="ARBA" id="ARBA00004123"/>
    </source>
</evidence>
<dbReference type="PANTHER" id="PTHR35784:SF1">
    <property type="entry name" value="MEDIATOR OF RNA POLYMERASE II TRANSCRIPTION SUBUNIT 5"/>
    <property type="match status" value="1"/>
</dbReference>
<comment type="function">
    <text evidence="9">Component of the Mediator complex, a coactivator involved in the regulated transcription of nearly all RNA polymerase II-dependent genes. Mediator functions as a bridge to convey information from gene-specific regulatory proteins to the basal RNA polymerase II transcription machinery. Mediator is recruited to promoters by direct interactions with regulatory proteins and serves as a scaffold for the assembly of a functional preinitiation complex with RNA polymerase II and the general transcription factors.</text>
</comment>
<keyword evidence="11" id="KW-1185">Reference proteome</keyword>
<evidence type="ECO:0000256" key="7">
    <source>
        <dbReference type="ARBA" id="ARBA00023242"/>
    </source>
</evidence>
<keyword evidence="7 9" id="KW-0539">Nucleus</keyword>
<reference evidence="10 11" key="1">
    <citation type="journal article" date="2016" name="Nat. Commun.">
        <title>Ectomycorrhizal ecology is imprinted in the genome of the dominant symbiotic fungus Cenococcum geophilum.</title>
        <authorList>
            <consortium name="DOE Joint Genome Institute"/>
            <person name="Peter M."/>
            <person name="Kohler A."/>
            <person name="Ohm R.A."/>
            <person name="Kuo A."/>
            <person name="Krutzmann J."/>
            <person name="Morin E."/>
            <person name="Arend M."/>
            <person name="Barry K.W."/>
            <person name="Binder M."/>
            <person name="Choi C."/>
            <person name="Clum A."/>
            <person name="Copeland A."/>
            <person name="Grisel N."/>
            <person name="Haridas S."/>
            <person name="Kipfer T."/>
            <person name="LaButti K."/>
            <person name="Lindquist E."/>
            <person name="Lipzen A."/>
            <person name="Maire R."/>
            <person name="Meier B."/>
            <person name="Mihaltcheva S."/>
            <person name="Molinier V."/>
            <person name="Murat C."/>
            <person name="Poggeler S."/>
            <person name="Quandt C.A."/>
            <person name="Sperisen C."/>
            <person name="Tritt A."/>
            <person name="Tisserant E."/>
            <person name="Crous P.W."/>
            <person name="Henrissat B."/>
            <person name="Nehls U."/>
            <person name="Egli S."/>
            <person name="Spatafora J.W."/>
            <person name="Grigoriev I.V."/>
            <person name="Martin F.M."/>
        </authorList>
    </citation>
    <scope>NUCLEOTIDE SEQUENCE [LARGE SCALE GENOMIC DNA]</scope>
    <source>
        <strain evidence="10 11">CBS 207.34</strain>
    </source>
</reference>
<dbReference type="AlphaFoldDB" id="A0A8E2JS77"/>
<evidence type="ECO:0000256" key="5">
    <source>
        <dbReference type="ARBA" id="ARBA00023159"/>
    </source>
</evidence>
<evidence type="ECO:0000256" key="3">
    <source>
        <dbReference type="ARBA" id="ARBA00020628"/>
    </source>
</evidence>
<evidence type="ECO:0000256" key="6">
    <source>
        <dbReference type="ARBA" id="ARBA00023163"/>
    </source>
</evidence>
<dbReference type="OrthoDB" id="5322661at2759"/>
<gene>
    <name evidence="9" type="primary">MED5</name>
    <name evidence="10" type="ORF">AOQ84DRAFT_389650</name>
</gene>
<dbReference type="Proteomes" id="UP000250140">
    <property type="component" value="Unassembled WGS sequence"/>
</dbReference>
<dbReference type="GO" id="GO:0006357">
    <property type="term" value="P:regulation of transcription by RNA polymerase II"/>
    <property type="evidence" value="ECO:0007669"/>
    <property type="project" value="InterPro"/>
</dbReference>
<comment type="similarity">
    <text evidence="2 9">Belongs to the Mediator complex subunit 5 family.</text>
</comment>
<sequence>MDPALQEWSTFLARCLEHRVRAEQFEPAASQLYSRAPISGRKLADILLRPRLPSTNCLDPLVVVYLERLLAARRFDASDVLIAAFKWSRDHPPKPGNDDILSKDDPSRWQNPPELEEIILHRLQKAFSNGERPQTRNEARKTLAIVSQWMSAMVTAHNNDSVIQAMTGVHQPQPQSIMVVREALGILIVHLTENLKVIDMLNSGTLKELRKSFAQSLSQFIPFLSQTSLHVANRLELFQKEHGLLDDHGNDLNGGPGENGLDVAATIQLEAVMDLPPINTRAGLYIFLNSLLVARPLTDDITIINYLHSRYKLDTQNLATDLITTSFDVLSNAMYRSESLQTMFCLKSFLVNKIPTLLSQLQGSIYPMTSELCITQALSHVDPNTFPAFSQAFDITGNNNVLSDVRQDFLNACALHELIPINSIERLLGETPVQSPPEVRYTKDSLVKQCENNFEKMAMLLDELENVDGNGGGIVGAVTEIIQNFCRGNPDTMSLKTICNSLLRKPQVLDIILQFTSPASVLQPLCHVLDEWKYDQDQGEYQPVYDEFGAILLLVLAFVHRYELTYHDIGVRHDSFIAQLLSRGHISLPTDELTDDQGRHLGKWLCALFGAEEGINDELMTSCRPQEFYLLVPTLFEQTVFARSADIFARDAVNGGLEYLLETFLLPSLVGALTWMTSYALEQTHHDLDALMLIFQKLIQPASISGEAQAMHKTILSIVSRRLEKCFRTLHRREPNRKDIEPLLEAIKDNLNYERSAYSPISELEQWTSTPGNTLRTALRSTMQSLVNWYSTASMNLTPPSYTHRQLFTTLKLLGAHKTLLAIIDETKAQTDVGNGAVALDVATALICAPSTENSALPVDWMASPIPAPAPPRTRLNLREMLKVEFDGAAGLVMQDPLTAETIVRLHRRPAGRRRHRAAARRAAGSRRWRWRRCRCRGPSHAGYRYGCRQ</sequence>
<accession>A0A8E2JS77</accession>
<keyword evidence="4 9" id="KW-0805">Transcription regulation</keyword>
<organism evidence="10 11">
    <name type="scientific">Glonium stellatum</name>
    <dbReference type="NCBI Taxonomy" id="574774"/>
    <lineage>
        <taxon>Eukaryota</taxon>
        <taxon>Fungi</taxon>
        <taxon>Dikarya</taxon>
        <taxon>Ascomycota</taxon>
        <taxon>Pezizomycotina</taxon>
        <taxon>Dothideomycetes</taxon>
        <taxon>Pleosporomycetidae</taxon>
        <taxon>Gloniales</taxon>
        <taxon>Gloniaceae</taxon>
        <taxon>Glonium</taxon>
    </lineage>
</organism>
<evidence type="ECO:0000256" key="4">
    <source>
        <dbReference type="ARBA" id="ARBA00023015"/>
    </source>
</evidence>
<evidence type="ECO:0000256" key="8">
    <source>
        <dbReference type="ARBA" id="ARBA00031256"/>
    </source>
</evidence>
<evidence type="ECO:0000313" key="10">
    <source>
        <dbReference type="EMBL" id="OCL07249.1"/>
    </source>
</evidence>
<comment type="subcellular location">
    <subcellularLocation>
        <location evidence="1 9">Nucleus</location>
    </subcellularLocation>
</comment>
<comment type="subunit">
    <text evidence="9">Component of the Mediator complex.</text>
</comment>
<protein>
    <recommendedName>
        <fullName evidence="3 9">Mediator of RNA polymerase II transcription subunit 5</fullName>
    </recommendedName>
    <alternativeName>
        <fullName evidence="8 9">Mediator complex subunit 5</fullName>
    </alternativeName>
</protein>
<keyword evidence="6 9" id="KW-0804">Transcription</keyword>
<dbReference type="EMBL" id="KV749910">
    <property type="protein sequence ID" value="OCL07249.1"/>
    <property type="molecule type" value="Genomic_DNA"/>
</dbReference>
<dbReference type="GO" id="GO:0016592">
    <property type="term" value="C:mediator complex"/>
    <property type="evidence" value="ECO:0007669"/>
    <property type="project" value="InterPro"/>
</dbReference>
<evidence type="ECO:0000256" key="9">
    <source>
        <dbReference type="RuleBase" id="RU364142"/>
    </source>
</evidence>
<dbReference type="GO" id="GO:0003712">
    <property type="term" value="F:transcription coregulator activity"/>
    <property type="evidence" value="ECO:0007669"/>
    <property type="project" value="InterPro"/>
</dbReference>
<dbReference type="PANTHER" id="PTHR35784">
    <property type="entry name" value="MEDIATOR OF RNA POLYMERASE II TRANSCRIPTION SUBUNIT 5"/>
    <property type="match status" value="1"/>
</dbReference>